<gene>
    <name evidence="9" type="ORF">Poli38472_003286</name>
</gene>
<comment type="catalytic activity">
    <reaction evidence="1">
        <text>S-ubiquitinyl-[E2 ubiquitin-conjugating enzyme]-L-cysteine + [acceptor protein]-L-lysine = [E2 ubiquitin-conjugating enzyme]-L-cysteine + N(6)-ubiquitinyl-[acceptor protein]-L-lysine.</text>
        <dbReference type="EC" id="2.3.2.26"/>
    </reaction>
</comment>
<keyword evidence="5 6" id="KW-0833">Ubl conjugation pathway</keyword>
<feature type="domain" description="HECT" evidence="8">
    <location>
        <begin position="265"/>
        <end position="603"/>
    </location>
</feature>
<dbReference type="PROSITE" id="PS50237">
    <property type="entry name" value="HECT"/>
    <property type="match status" value="1"/>
</dbReference>
<dbReference type="InterPro" id="IPR050409">
    <property type="entry name" value="E3_ubiq-protein_ligase"/>
</dbReference>
<dbReference type="GO" id="GO:0061630">
    <property type="term" value="F:ubiquitin protein ligase activity"/>
    <property type="evidence" value="ECO:0007669"/>
    <property type="project" value="UniProtKB-EC"/>
</dbReference>
<dbReference type="GO" id="GO:0005737">
    <property type="term" value="C:cytoplasm"/>
    <property type="evidence" value="ECO:0007669"/>
    <property type="project" value="TreeGrafter"/>
</dbReference>
<keyword evidence="4" id="KW-0808">Transferase</keyword>
<evidence type="ECO:0000313" key="9">
    <source>
        <dbReference type="EMBL" id="TMW57361.1"/>
    </source>
</evidence>
<dbReference type="PANTHER" id="PTHR11254">
    <property type="entry name" value="HECT DOMAIN UBIQUITIN-PROTEIN LIGASE"/>
    <property type="match status" value="1"/>
</dbReference>
<dbReference type="AlphaFoldDB" id="A0A8K1FCM7"/>
<keyword evidence="7" id="KW-0812">Transmembrane</keyword>
<proteinExistence type="predicted"/>
<dbReference type="GO" id="GO:0016567">
    <property type="term" value="P:protein ubiquitination"/>
    <property type="evidence" value="ECO:0007669"/>
    <property type="project" value="TreeGrafter"/>
</dbReference>
<evidence type="ECO:0000259" key="8">
    <source>
        <dbReference type="PROSITE" id="PS50237"/>
    </source>
</evidence>
<evidence type="ECO:0000256" key="4">
    <source>
        <dbReference type="ARBA" id="ARBA00022679"/>
    </source>
</evidence>
<name>A0A8K1FCM7_PYTOL</name>
<dbReference type="Gene3D" id="3.30.2410.10">
    <property type="entry name" value="Hect, E3 ligase catalytic domain"/>
    <property type="match status" value="1"/>
</dbReference>
<dbReference type="EMBL" id="SPLM01000144">
    <property type="protein sequence ID" value="TMW57361.1"/>
    <property type="molecule type" value="Genomic_DNA"/>
</dbReference>
<organism evidence="9 10">
    <name type="scientific">Pythium oligandrum</name>
    <name type="common">Mycoparasitic fungus</name>
    <dbReference type="NCBI Taxonomy" id="41045"/>
    <lineage>
        <taxon>Eukaryota</taxon>
        <taxon>Sar</taxon>
        <taxon>Stramenopiles</taxon>
        <taxon>Oomycota</taxon>
        <taxon>Peronosporomycetes</taxon>
        <taxon>Pythiales</taxon>
        <taxon>Pythiaceae</taxon>
        <taxon>Pythium</taxon>
    </lineage>
</organism>
<keyword evidence="10" id="KW-1185">Reference proteome</keyword>
<dbReference type="SMART" id="SM00119">
    <property type="entry name" value="HECTc"/>
    <property type="match status" value="1"/>
</dbReference>
<comment type="caution">
    <text evidence="9">The sequence shown here is derived from an EMBL/GenBank/DDBJ whole genome shotgun (WGS) entry which is preliminary data.</text>
</comment>
<evidence type="ECO:0000256" key="6">
    <source>
        <dbReference type="PROSITE-ProRule" id="PRU00104"/>
    </source>
</evidence>
<dbReference type="Gene3D" id="3.30.2160.10">
    <property type="entry name" value="Hect, E3 ligase catalytic domain"/>
    <property type="match status" value="1"/>
</dbReference>
<sequence length="603" mass="69277">MASTAVLLIIFAQLGFFICTVISMIIMKRKMRRIEEERDGRGLQEALLDESQVVEHRIDAAAREASDGFERCSVCDFSNFTRFRYCALCGASLKRTMSSMFNETIVSSRQERARQRNEWTRKIDVEGRCFWYRASPKSPKDQFPGYCIRFHRSESDSTLSDSINGSTRWIRIPEALSNEVSNYVIELRDAQTADPTIFAIAESNEPGERIQETLHMAAQDFPSKFSHFVVGSSEIIVPAEREVIKISLHRAFMVEESVEHISCIDEKHLRSVLRINFLEESGVDAGGVHREWFMLLSEKLVAPEVGLFKCTDAANESYYLNSNSAHDNGDHHLMYLYAAGRIIGRAFLEGDILGFHLCLLLLKIILGLPVSFSDLQFMDPEAYKNMKWVLEHDDVESLGLDFTITEPVGGDMQTVELIPNGASVLVTDANKREYLDRRFRYTIFERVSSQLYVFLKGFYEVVPKHLLMLFDPEELDFVLCGSQEIDVSDWEKHSTCSKNLAKSRVRRWFWEIVREMPNEYRRRLLQFSTGSSRVPLVGFQGLMSYDGRICPFTLKGVSYERNPYIRSHACFNRLDIPLYATRHELRDVLYGILDTDVLGFTLA</sequence>
<evidence type="ECO:0000256" key="2">
    <source>
        <dbReference type="ARBA" id="ARBA00004906"/>
    </source>
</evidence>
<evidence type="ECO:0000313" key="10">
    <source>
        <dbReference type="Proteomes" id="UP000794436"/>
    </source>
</evidence>
<dbReference type="InterPro" id="IPR035983">
    <property type="entry name" value="Hect_E3_ubiquitin_ligase"/>
</dbReference>
<keyword evidence="7" id="KW-1133">Transmembrane helix</keyword>
<dbReference type="EC" id="2.3.2.26" evidence="3"/>
<dbReference type="Pfam" id="PF00632">
    <property type="entry name" value="HECT"/>
    <property type="match status" value="1"/>
</dbReference>
<dbReference type="SUPFAM" id="SSF56204">
    <property type="entry name" value="Hect, E3 ligase catalytic domain"/>
    <property type="match status" value="1"/>
</dbReference>
<evidence type="ECO:0000256" key="1">
    <source>
        <dbReference type="ARBA" id="ARBA00000885"/>
    </source>
</evidence>
<dbReference type="OrthoDB" id="89236at2759"/>
<dbReference type="FunFam" id="3.30.2160.10:FF:000001">
    <property type="entry name" value="E3 ubiquitin-protein ligase NEDD4-like"/>
    <property type="match status" value="1"/>
</dbReference>
<dbReference type="Proteomes" id="UP000794436">
    <property type="component" value="Unassembled WGS sequence"/>
</dbReference>
<protein>
    <recommendedName>
        <fullName evidence="3">HECT-type E3 ubiquitin transferase</fullName>
        <ecNumber evidence="3">2.3.2.26</ecNumber>
    </recommendedName>
</protein>
<feature type="transmembrane region" description="Helical" evidence="7">
    <location>
        <begin position="6"/>
        <end position="27"/>
    </location>
</feature>
<accession>A0A8K1FCM7</accession>
<dbReference type="GO" id="GO:0006511">
    <property type="term" value="P:ubiquitin-dependent protein catabolic process"/>
    <property type="evidence" value="ECO:0007669"/>
    <property type="project" value="TreeGrafter"/>
</dbReference>
<dbReference type="Gene3D" id="3.90.1750.10">
    <property type="entry name" value="Hect, E3 ligase catalytic domains"/>
    <property type="match status" value="1"/>
</dbReference>
<keyword evidence="7" id="KW-0472">Membrane</keyword>
<reference evidence="9" key="1">
    <citation type="submission" date="2019-03" db="EMBL/GenBank/DDBJ databases">
        <title>Long read genome sequence of the mycoparasitic Pythium oligandrum ATCC 38472 isolated from sugarbeet rhizosphere.</title>
        <authorList>
            <person name="Gaulin E."/>
        </authorList>
    </citation>
    <scope>NUCLEOTIDE SEQUENCE</scope>
    <source>
        <strain evidence="9">ATCC 38472_TT</strain>
    </source>
</reference>
<evidence type="ECO:0000256" key="7">
    <source>
        <dbReference type="SAM" id="Phobius"/>
    </source>
</evidence>
<evidence type="ECO:0000256" key="5">
    <source>
        <dbReference type="ARBA" id="ARBA00022786"/>
    </source>
</evidence>
<comment type="pathway">
    <text evidence="2">Protein modification; protein ubiquitination.</text>
</comment>
<feature type="active site" description="Glycyl thioester intermediate" evidence="6">
    <location>
        <position position="570"/>
    </location>
</feature>
<evidence type="ECO:0000256" key="3">
    <source>
        <dbReference type="ARBA" id="ARBA00012485"/>
    </source>
</evidence>
<dbReference type="FunFam" id="3.30.2410.10:FF:000009">
    <property type="entry name" value="Probable E3 ubiquitin-protein ligase HECTD2"/>
    <property type="match status" value="1"/>
</dbReference>
<dbReference type="InterPro" id="IPR000569">
    <property type="entry name" value="HECT_dom"/>
</dbReference>
<dbReference type="PANTHER" id="PTHR11254:SF440">
    <property type="entry name" value="E3 UBIQUITIN-PROTEIN LIGASE NEDD-4"/>
    <property type="match status" value="1"/>
</dbReference>